<dbReference type="EMBL" id="REGN01002538">
    <property type="protein sequence ID" value="RNA27471.1"/>
    <property type="molecule type" value="Genomic_DNA"/>
</dbReference>
<dbReference type="AlphaFoldDB" id="A0A3M7RV73"/>
<accession>A0A3M7RV73</accession>
<dbReference type="Proteomes" id="UP000276133">
    <property type="component" value="Unassembled WGS sequence"/>
</dbReference>
<organism evidence="1 2">
    <name type="scientific">Brachionus plicatilis</name>
    <name type="common">Marine rotifer</name>
    <name type="synonym">Brachionus muelleri</name>
    <dbReference type="NCBI Taxonomy" id="10195"/>
    <lineage>
        <taxon>Eukaryota</taxon>
        <taxon>Metazoa</taxon>
        <taxon>Spiralia</taxon>
        <taxon>Gnathifera</taxon>
        <taxon>Rotifera</taxon>
        <taxon>Eurotatoria</taxon>
        <taxon>Monogononta</taxon>
        <taxon>Pseudotrocha</taxon>
        <taxon>Ploima</taxon>
        <taxon>Brachionidae</taxon>
        <taxon>Brachionus</taxon>
    </lineage>
</organism>
<sequence length="151" mass="17359">MLSPMCTLALLILNSQELGPVRQMERFLIENYLILIESRTKIYFLLAIGMLQVQNRILFKCDKDSPKFIDSVRGLPSTHTSSHLFYSILINYAKLAKISKFSPLKRFEKEPLLNARSSKVAQSMASWNNFKKIGKHAQKNCVKKFLNCGLF</sequence>
<gene>
    <name evidence="1" type="ORF">BpHYR1_025775</name>
</gene>
<keyword evidence="2" id="KW-1185">Reference proteome</keyword>
<evidence type="ECO:0000313" key="2">
    <source>
        <dbReference type="Proteomes" id="UP000276133"/>
    </source>
</evidence>
<comment type="caution">
    <text evidence="1">The sequence shown here is derived from an EMBL/GenBank/DDBJ whole genome shotgun (WGS) entry which is preliminary data.</text>
</comment>
<name>A0A3M7RV73_BRAPC</name>
<proteinExistence type="predicted"/>
<evidence type="ECO:0000313" key="1">
    <source>
        <dbReference type="EMBL" id="RNA27471.1"/>
    </source>
</evidence>
<protein>
    <submittedName>
        <fullName evidence="1">Uncharacterized protein</fullName>
    </submittedName>
</protein>
<reference evidence="1 2" key="1">
    <citation type="journal article" date="2018" name="Sci. Rep.">
        <title>Genomic signatures of local adaptation to the degree of environmental predictability in rotifers.</title>
        <authorList>
            <person name="Franch-Gras L."/>
            <person name="Hahn C."/>
            <person name="Garcia-Roger E.M."/>
            <person name="Carmona M.J."/>
            <person name="Serra M."/>
            <person name="Gomez A."/>
        </authorList>
    </citation>
    <scope>NUCLEOTIDE SEQUENCE [LARGE SCALE GENOMIC DNA]</scope>
    <source>
        <strain evidence="1">HYR1</strain>
    </source>
</reference>